<evidence type="ECO:0000256" key="2">
    <source>
        <dbReference type="ARBA" id="ARBA00022473"/>
    </source>
</evidence>
<evidence type="ECO:0000256" key="1">
    <source>
        <dbReference type="ARBA" id="ARBA00004123"/>
    </source>
</evidence>
<feature type="region of interest" description="Disordered" evidence="5">
    <location>
        <begin position="17"/>
        <end position="82"/>
    </location>
</feature>
<evidence type="ECO:0000313" key="8">
    <source>
        <dbReference type="EMBL" id="KAJ4840217.1"/>
    </source>
</evidence>
<dbReference type="Gene3D" id="3.90.228.10">
    <property type="match status" value="1"/>
</dbReference>
<evidence type="ECO:0000256" key="4">
    <source>
        <dbReference type="ARBA" id="ARBA00023242"/>
    </source>
</evidence>
<feature type="compositionally biased region" description="Polar residues" evidence="5">
    <location>
        <begin position="40"/>
        <end position="49"/>
    </location>
</feature>
<sequence length="399" mass="44364">MELSLDHNPIQITHDFLDLVPRSDDNNNTTPKHHPPAPDSDTQSYNTDSSEPDSDSQSGTDQDQDSVLSDCESTSSGSANSGHLLSDRLLRLSEGDRAHDLIKQRFLSGLGLLAGQATVVSIHRNTYPGLMGQARMQAFHLFAKAMEKKCGGNPNLKFGWFGGKREDVRNILKHGFGPHMLQNDAASLFGRGIYLSPDNSPLESLKKLDVDEDGLRHLLLCRVILGKTEVIRPGSVQYHPSSEEFDSGVDDLVCPKKYIVWSSSMNTHVLPEYVVSFRAPSSLEGFFRNQVPSRLPNSPWMPFPALISSLSKFLPAPAVRLIAKHHRDHKEKKISRQELIKRVRQIAGDKLLIAVIKSFRDKQLNTATSFQRTMNPGGDMNGSTFEGKRCSMHGLIFRA</sequence>
<reference evidence="8" key="1">
    <citation type="submission" date="2022-02" db="EMBL/GenBank/DDBJ databases">
        <authorList>
            <person name="Henning P.M."/>
            <person name="McCubbin A.G."/>
            <person name="Shore J.S."/>
        </authorList>
    </citation>
    <scope>NUCLEOTIDE SEQUENCE</scope>
    <source>
        <strain evidence="8">F60SS</strain>
        <tissue evidence="8">Leaves</tissue>
    </source>
</reference>
<evidence type="ECO:0000259" key="7">
    <source>
        <dbReference type="PROSITE" id="PS51879"/>
    </source>
</evidence>
<keyword evidence="9" id="KW-1185">Reference proteome</keyword>
<evidence type="ECO:0008006" key="10">
    <source>
        <dbReference type="Google" id="ProtNLM"/>
    </source>
</evidence>
<dbReference type="SUPFAM" id="SSF56399">
    <property type="entry name" value="ADP-ribosylation"/>
    <property type="match status" value="1"/>
</dbReference>
<organism evidence="8 9">
    <name type="scientific">Turnera subulata</name>
    <dbReference type="NCBI Taxonomy" id="218843"/>
    <lineage>
        <taxon>Eukaryota</taxon>
        <taxon>Viridiplantae</taxon>
        <taxon>Streptophyta</taxon>
        <taxon>Embryophyta</taxon>
        <taxon>Tracheophyta</taxon>
        <taxon>Spermatophyta</taxon>
        <taxon>Magnoliopsida</taxon>
        <taxon>eudicotyledons</taxon>
        <taxon>Gunneridae</taxon>
        <taxon>Pentapetalae</taxon>
        <taxon>rosids</taxon>
        <taxon>fabids</taxon>
        <taxon>Malpighiales</taxon>
        <taxon>Passifloraceae</taxon>
        <taxon>Turnera</taxon>
    </lineage>
</organism>
<keyword evidence="3" id="KW-0346">Stress response</keyword>
<reference evidence="8" key="2">
    <citation type="journal article" date="2023" name="Plants (Basel)">
        <title>Annotation of the Turnera subulata (Passifloraceae) Draft Genome Reveals the S-Locus Evolved after the Divergence of Turneroideae from Passifloroideae in a Stepwise Manner.</title>
        <authorList>
            <person name="Henning P.M."/>
            <person name="Roalson E.H."/>
            <person name="Mir W."/>
            <person name="McCubbin A.G."/>
            <person name="Shore J.S."/>
        </authorList>
    </citation>
    <scope>NUCLEOTIDE SEQUENCE</scope>
    <source>
        <strain evidence="8">F60SS</strain>
    </source>
</reference>
<keyword evidence="4" id="KW-0539">Nucleus</keyword>
<comment type="subcellular location">
    <subcellularLocation>
        <location evidence="1">Nucleus</location>
    </subcellularLocation>
</comment>
<dbReference type="PANTHER" id="PTHR32263">
    <property type="entry name" value="INACTIVE POLY [ADP-RIBOSE] POLYMERASE SRO4-RELATED"/>
    <property type="match status" value="1"/>
</dbReference>
<dbReference type="AlphaFoldDB" id="A0A9Q0G133"/>
<dbReference type="InterPro" id="IPR044964">
    <property type="entry name" value="RCD1/SRO1-5"/>
</dbReference>
<accession>A0A9Q0G133</accession>
<dbReference type="InterPro" id="IPR022003">
    <property type="entry name" value="RST"/>
</dbReference>
<dbReference type="InterPro" id="IPR012317">
    <property type="entry name" value="Poly(ADP-ribose)pol_cat_dom"/>
</dbReference>
<proteinExistence type="predicted"/>
<feature type="domain" description="RST" evidence="7">
    <location>
        <begin position="294"/>
        <end position="365"/>
    </location>
</feature>
<dbReference type="GO" id="GO:0003950">
    <property type="term" value="F:NAD+ poly-ADP-ribosyltransferase activity"/>
    <property type="evidence" value="ECO:0007669"/>
    <property type="project" value="InterPro"/>
</dbReference>
<feature type="compositionally biased region" description="Polar residues" evidence="5">
    <location>
        <begin position="71"/>
        <end position="82"/>
    </location>
</feature>
<feature type="domain" description="PARP catalytic" evidence="6">
    <location>
        <begin position="75"/>
        <end position="300"/>
    </location>
</feature>
<dbReference type="Pfam" id="PF00644">
    <property type="entry name" value="PARP"/>
    <property type="match status" value="1"/>
</dbReference>
<comment type="caution">
    <text evidence="8">The sequence shown here is derived from an EMBL/GenBank/DDBJ whole genome shotgun (WGS) entry which is preliminary data.</text>
</comment>
<dbReference type="PROSITE" id="PS51059">
    <property type="entry name" value="PARP_CATALYTIC"/>
    <property type="match status" value="1"/>
</dbReference>
<evidence type="ECO:0000256" key="5">
    <source>
        <dbReference type="SAM" id="MobiDB-lite"/>
    </source>
</evidence>
<dbReference type="PANTHER" id="PTHR32263:SF12">
    <property type="entry name" value="INACTIVE POLY [ADP-RIBOSE] POLYMERASE SRO4-RELATED"/>
    <property type="match status" value="1"/>
</dbReference>
<dbReference type="OrthoDB" id="6133115at2759"/>
<dbReference type="Pfam" id="PF12174">
    <property type="entry name" value="RST"/>
    <property type="match status" value="1"/>
</dbReference>
<gene>
    <name evidence="8" type="ORF">Tsubulata_002971</name>
</gene>
<dbReference type="PROSITE" id="PS51879">
    <property type="entry name" value="RST"/>
    <property type="match status" value="1"/>
</dbReference>
<name>A0A9Q0G133_9ROSI</name>
<evidence type="ECO:0000256" key="3">
    <source>
        <dbReference type="ARBA" id="ARBA00023016"/>
    </source>
</evidence>
<dbReference type="GO" id="GO:0005634">
    <property type="term" value="C:nucleus"/>
    <property type="evidence" value="ECO:0007669"/>
    <property type="project" value="UniProtKB-SubCell"/>
</dbReference>
<protein>
    <recommendedName>
        <fullName evidence="10">Poly [ADP-ribose] polymerase</fullName>
    </recommendedName>
</protein>
<dbReference type="EMBL" id="JAKUCV010003092">
    <property type="protein sequence ID" value="KAJ4840217.1"/>
    <property type="molecule type" value="Genomic_DNA"/>
</dbReference>
<keyword evidence="2" id="KW-0217">Developmental protein</keyword>
<dbReference type="Proteomes" id="UP001141552">
    <property type="component" value="Unassembled WGS sequence"/>
</dbReference>
<evidence type="ECO:0000259" key="6">
    <source>
        <dbReference type="PROSITE" id="PS51059"/>
    </source>
</evidence>
<evidence type="ECO:0000313" key="9">
    <source>
        <dbReference type="Proteomes" id="UP001141552"/>
    </source>
</evidence>